<gene>
    <name evidence="1" type="ORF">DSM104440_03034</name>
</gene>
<accession>A0A6M4HAQ0</accession>
<reference evidence="1 2" key="1">
    <citation type="submission" date="2020-04" db="EMBL/GenBank/DDBJ databases">
        <title>Usitatibacter rugosus gen. nov., sp. nov. and Usitatibacter palustris sp. nov., novel members of Usitatibacteraceae fam. nov. within the order Nitrosomonadales isolated from soil.</title>
        <authorList>
            <person name="Huber K.J."/>
            <person name="Neumann-Schaal M."/>
            <person name="Geppert A."/>
            <person name="Luckner M."/>
            <person name="Wanner G."/>
            <person name="Overmann J."/>
        </authorList>
    </citation>
    <scope>NUCLEOTIDE SEQUENCE [LARGE SCALE GENOMIC DNA]</scope>
    <source>
        <strain evidence="1 2">Swamp67</strain>
    </source>
</reference>
<name>A0A6M4HAQ0_9PROT</name>
<dbReference type="InParanoid" id="A0A6M4HAQ0"/>
<proteinExistence type="predicted"/>
<keyword evidence="2" id="KW-1185">Reference proteome</keyword>
<dbReference type="AlphaFoldDB" id="A0A6M4HAQ0"/>
<sequence>MTADSRASSLLARVIEKYRLLASYQDTGVVLQPLSPSDAPIETKFTTRFRRPHFFRFAFSSPHPFPPLAHLITSHCCGLDDAGAYAWMKIYEEPATLKPVKNISIAVASATGISGGSAHTIGALLMPEVGGLGLDQLKGISFLGEERFEAANCLVIAGSGWGAEVSLWIDRESLMIRKVRTKIGAHPPADEIRRNIQIDESIPDREFERPSSGH</sequence>
<organism evidence="1 2">
    <name type="scientific">Usitatibacter palustris</name>
    <dbReference type="NCBI Taxonomy" id="2732487"/>
    <lineage>
        <taxon>Bacteria</taxon>
        <taxon>Pseudomonadati</taxon>
        <taxon>Pseudomonadota</taxon>
        <taxon>Betaproteobacteria</taxon>
        <taxon>Nitrosomonadales</taxon>
        <taxon>Usitatibacteraceae</taxon>
        <taxon>Usitatibacter</taxon>
    </lineage>
</organism>
<dbReference type="Proteomes" id="UP000503096">
    <property type="component" value="Chromosome"/>
</dbReference>
<evidence type="ECO:0000313" key="2">
    <source>
        <dbReference type="Proteomes" id="UP000503096"/>
    </source>
</evidence>
<dbReference type="EMBL" id="CP053073">
    <property type="protein sequence ID" value="QJR16205.1"/>
    <property type="molecule type" value="Genomic_DNA"/>
</dbReference>
<evidence type="ECO:0000313" key="1">
    <source>
        <dbReference type="EMBL" id="QJR16205.1"/>
    </source>
</evidence>
<dbReference type="KEGG" id="upl:DSM104440_03034"/>
<protein>
    <submittedName>
        <fullName evidence="1">Uncharacterized protein</fullName>
    </submittedName>
</protein>
<dbReference type="RefSeq" id="WP_171164120.1">
    <property type="nucleotide sequence ID" value="NZ_CP053073.1"/>
</dbReference>